<feature type="domain" description="UPF0033" evidence="3">
    <location>
        <begin position="35"/>
        <end position="59"/>
    </location>
</feature>
<comment type="similarity">
    <text evidence="1">Belongs to the sulfur carrier protein TusA family.</text>
</comment>
<dbReference type="SUPFAM" id="SSF64307">
    <property type="entry name" value="SirA-like"/>
    <property type="match status" value="1"/>
</dbReference>
<dbReference type="STRING" id="438753.AZC_2198"/>
<reference evidence="4 5" key="1">
    <citation type="journal article" date="2007" name="Appl. Environ. Microbiol.">
        <title>Rhizobial factors required for stem nodule maturation and maintenance in Sesbania rostrata-Azorhizobium caulinodans ORS571 symbiosis.</title>
        <authorList>
            <person name="Suzuki S."/>
            <person name="Aono T."/>
            <person name="Lee KB."/>
            <person name="Suzuki T."/>
            <person name="Liu CT."/>
            <person name="Miwa H."/>
            <person name="Wakao S."/>
            <person name="Iki T."/>
            <person name="Oyaizu H."/>
        </authorList>
    </citation>
    <scope>NUCLEOTIDE SEQUENCE [LARGE SCALE GENOMIC DNA]</scope>
    <source>
        <strain evidence="5">ATCC 43989 / DSM 5975 / JCM 20966 / LMG 6465 / NBRC 14845 / NCIMB 13405 / ORS 571</strain>
    </source>
</reference>
<evidence type="ECO:0000313" key="4">
    <source>
        <dbReference type="EMBL" id="BAF88196.1"/>
    </source>
</evidence>
<feature type="region of interest" description="Disordered" evidence="2">
    <location>
        <begin position="1"/>
        <end position="25"/>
    </location>
</feature>
<dbReference type="CDD" id="cd00291">
    <property type="entry name" value="SirA_YedF_YeeD"/>
    <property type="match status" value="1"/>
</dbReference>
<dbReference type="InterPro" id="IPR001455">
    <property type="entry name" value="TusA-like"/>
</dbReference>
<evidence type="ECO:0000313" key="5">
    <source>
        <dbReference type="Proteomes" id="UP000000270"/>
    </source>
</evidence>
<dbReference type="KEGG" id="azc:AZC_2198"/>
<dbReference type="PROSITE" id="PS01148">
    <property type="entry name" value="UPF0033"/>
    <property type="match status" value="1"/>
</dbReference>
<evidence type="ECO:0000259" key="3">
    <source>
        <dbReference type="PROSITE" id="PS01148"/>
    </source>
</evidence>
<evidence type="ECO:0000256" key="2">
    <source>
        <dbReference type="SAM" id="MobiDB-lite"/>
    </source>
</evidence>
<reference evidence="5" key="2">
    <citation type="submission" date="2007-04" db="EMBL/GenBank/DDBJ databases">
        <title>Complete genome sequence of the nitrogen-fixing bacterium Azorhizobium caulinodans ORS571.</title>
        <authorList>
            <person name="Lee K.B."/>
            <person name="Backer P.D."/>
            <person name="Aono T."/>
            <person name="Liu C.T."/>
            <person name="Suzuki S."/>
            <person name="Suzuki T."/>
            <person name="Kaneko T."/>
            <person name="Yamada M."/>
            <person name="Tabata S."/>
            <person name="Kupfer D.M."/>
            <person name="Najar F.Z."/>
            <person name="Wiley G.B."/>
            <person name="Roe B."/>
            <person name="Binnewies T."/>
            <person name="Ussery D."/>
            <person name="Vereecke D."/>
            <person name="Gevers D."/>
            <person name="Holsters M."/>
            <person name="Oyaizu H."/>
        </authorList>
    </citation>
    <scope>NUCLEOTIDE SEQUENCE [LARGE SCALE GENOMIC DNA]</scope>
    <source>
        <strain evidence="5">ATCC 43989 / DSM 5975 / JCM 20966 / LMG 6465 / NBRC 14845 / NCIMB 13405 / ORS 571</strain>
    </source>
</reference>
<reference evidence="4 5" key="3">
    <citation type="journal article" date="2008" name="BMC Genomics">
        <title>The genome of the versatile nitrogen fixer Azorhizobium caulinodans ORS571.</title>
        <authorList>
            <person name="Lee KB."/>
            <person name="Backer P.D."/>
            <person name="Aono T."/>
            <person name="Liu CT."/>
            <person name="Suzuki S."/>
            <person name="Suzuki T."/>
            <person name="Kaneko T."/>
            <person name="Yamada M."/>
            <person name="Tabata S."/>
            <person name="Kupfer D.M."/>
            <person name="Najar F.Z."/>
            <person name="Wiley G.B."/>
            <person name="Roe B."/>
            <person name="Binnewies T.T."/>
            <person name="Ussery D.W."/>
            <person name="D'Haeze W."/>
            <person name="Herder J.D."/>
            <person name="Gevers D."/>
            <person name="Vereecke D."/>
            <person name="Holsters M."/>
            <person name="Oyaizu H."/>
        </authorList>
    </citation>
    <scope>NUCLEOTIDE SEQUENCE [LARGE SCALE GENOMIC DNA]</scope>
    <source>
        <strain evidence="5">ATCC 43989 / DSM 5975 / JCM 20966 / LMG 6465 / NBRC 14845 / NCIMB 13405 / ORS 571</strain>
    </source>
</reference>
<dbReference type="Pfam" id="PF01206">
    <property type="entry name" value="TusA"/>
    <property type="match status" value="1"/>
</dbReference>
<dbReference type="RefSeq" id="WP_012170725.1">
    <property type="nucleotide sequence ID" value="NC_009937.1"/>
</dbReference>
<dbReference type="Gene3D" id="3.30.110.40">
    <property type="entry name" value="TusA-like domain"/>
    <property type="match status" value="1"/>
</dbReference>
<sequence>MRSALRMVDSPNKDRAPGFGRRTPAADPVTGELYLDLKGLKCPMPALRTRKALAEAACGTRLVVSCTDPMSVIDIPHLAAETGNVFEGREVTDGVITFRLRKTCAPKTSAPKTGP</sequence>
<dbReference type="InterPro" id="IPR036868">
    <property type="entry name" value="TusA-like_sf"/>
</dbReference>
<dbReference type="PANTHER" id="PTHR33279:SF6">
    <property type="entry name" value="SULFUR CARRIER PROTEIN YEDF-RELATED"/>
    <property type="match status" value="1"/>
</dbReference>
<reference evidence="4 5" key="6">
    <citation type="journal article" date="2011" name="Appl. Environ. Microbiol.">
        <title>Involvement of the azorhizobial chromosome partition gene (parA) in the onset of bacteroid differentiation during Sesbania rostrata stem nodule development.</title>
        <authorList>
            <person name="Liu CT."/>
            <person name="Lee KB."/>
            <person name="Wang YS."/>
            <person name="Peng MH."/>
            <person name="Lee KT."/>
            <person name="Suzuki S."/>
            <person name="Suzuki T."/>
            <person name="Oyaizu H."/>
        </authorList>
    </citation>
    <scope>NUCLEOTIDE SEQUENCE [LARGE SCALE GENOMIC DNA]</scope>
    <source>
        <strain evidence="5">ATCC 43989 / DSM 5975 / JCM 20966 / LMG 6465 / NBRC 14845 / NCIMB 13405 / ORS 571</strain>
    </source>
</reference>
<reference evidence="4 5" key="5">
    <citation type="journal article" date="2010" name="Appl. Environ. Microbiol.">
        <title>phrR-like gene praR of Azorhizobium caulinodans ORS571 is essential for symbiosis with Sesbania rostrata and is involved in expression of reb genes.</title>
        <authorList>
            <person name="Akiba N."/>
            <person name="Aono T."/>
            <person name="Toyazaki H."/>
            <person name="Sato S."/>
            <person name="Oyaizu H."/>
        </authorList>
    </citation>
    <scope>NUCLEOTIDE SEQUENCE [LARGE SCALE GENOMIC DNA]</scope>
    <source>
        <strain evidence="5">ATCC 43989 / DSM 5975 / JCM 20966 / LMG 6465 / NBRC 14845 / NCIMB 13405 / ORS 571</strain>
    </source>
</reference>
<name>A8I817_AZOC5</name>
<reference evidence="4 5" key="4">
    <citation type="journal article" date="2009" name="Appl. Environ. Microbiol.">
        <title>Comparative genome-wide transcriptional profiling of Azorhizobium caulinodans ORS571 grown under free-living and symbiotic conditions.</title>
        <authorList>
            <person name="Tsukada S."/>
            <person name="Aono T."/>
            <person name="Akiba N."/>
            <person name="Lee KB."/>
            <person name="Liu CT."/>
            <person name="Toyazaki H."/>
            <person name="Oyaizu H."/>
        </authorList>
    </citation>
    <scope>NUCLEOTIDE SEQUENCE [LARGE SCALE GENOMIC DNA]</scope>
    <source>
        <strain evidence="5">ATCC 43989 / DSM 5975 / JCM 20966 / LMG 6465 / NBRC 14845 / NCIMB 13405 / ORS 571</strain>
    </source>
</reference>
<proteinExistence type="inferred from homology"/>
<dbReference type="HOGENOM" id="CLU_165255_1_0_5"/>
<gene>
    <name evidence="4" type="ordered locus">AZC_2198</name>
</gene>
<dbReference type="PANTHER" id="PTHR33279">
    <property type="entry name" value="SULFUR CARRIER PROTEIN YEDF-RELATED"/>
    <property type="match status" value="1"/>
</dbReference>
<dbReference type="AlphaFoldDB" id="A8I817"/>
<dbReference type="Proteomes" id="UP000000270">
    <property type="component" value="Chromosome"/>
</dbReference>
<dbReference type="eggNOG" id="COG0425">
    <property type="taxonomic scope" value="Bacteria"/>
</dbReference>
<dbReference type="EMBL" id="AP009384">
    <property type="protein sequence ID" value="BAF88196.1"/>
    <property type="molecule type" value="Genomic_DNA"/>
</dbReference>
<protein>
    <recommendedName>
        <fullName evidence="3">UPF0033 domain-containing protein</fullName>
    </recommendedName>
</protein>
<organism evidence="4 5">
    <name type="scientific">Azorhizobium caulinodans (strain ATCC 43989 / DSM 5975 / JCM 20966 / LMG 6465 / NBRC 14845 / NCIMB 13405 / ORS 571)</name>
    <dbReference type="NCBI Taxonomy" id="438753"/>
    <lineage>
        <taxon>Bacteria</taxon>
        <taxon>Pseudomonadati</taxon>
        <taxon>Pseudomonadota</taxon>
        <taxon>Alphaproteobacteria</taxon>
        <taxon>Hyphomicrobiales</taxon>
        <taxon>Xanthobacteraceae</taxon>
        <taxon>Azorhizobium</taxon>
    </lineage>
</organism>
<evidence type="ECO:0000256" key="1">
    <source>
        <dbReference type="ARBA" id="ARBA00008984"/>
    </source>
</evidence>
<keyword evidence="5" id="KW-1185">Reference proteome</keyword>
<accession>A8I817</accession>